<protein>
    <recommendedName>
        <fullName evidence="1">DUF6602 domain-containing protein</fullName>
    </recommendedName>
</protein>
<feature type="domain" description="DUF6602" evidence="1">
    <location>
        <begin position="26"/>
        <end position="89"/>
    </location>
</feature>
<comment type="caution">
    <text evidence="2">The sequence shown here is derived from an EMBL/GenBank/DDBJ whole genome shotgun (WGS) entry which is preliminary data.</text>
</comment>
<sequence length="109" mass="12421">MSHKIRSWFDGFDKILTLHAEVSGLLEHNATVGQIREFFVKNVFEKFLPSEVTVGSGQILSSKDDELSKQIDIIIYDNRFPKFSITSSEMNALEVNCFNCLEFGISKKD</sequence>
<proteinExistence type="predicted"/>
<evidence type="ECO:0000259" key="1">
    <source>
        <dbReference type="Pfam" id="PF20247"/>
    </source>
</evidence>
<dbReference type="InterPro" id="IPR046537">
    <property type="entry name" value="DUF6602"/>
</dbReference>
<organism evidence="2">
    <name type="scientific">marine sediment metagenome</name>
    <dbReference type="NCBI Taxonomy" id="412755"/>
    <lineage>
        <taxon>unclassified sequences</taxon>
        <taxon>metagenomes</taxon>
        <taxon>ecological metagenomes</taxon>
    </lineage>
</organism>
<dbReference type="EMBL" id="LAZR01007344">
    <property type="protein sequence ID" value="KKM85855.1"/>
    <property type="molecule type" value="Genomic_DNA"/>
</dbReference>
<dbReference type="AlphaFoldDB" id="A0A0F9NAV2"/>
<name>A0A0F9NAV2_9ZZZZ</name>
<gene>
    <name evidence="2" type="ORF">LCGC14_1284880</name>
</gene>
<dbReference type="Pfam" id="PF20247">
    <property type="entry name" value="DUF6602"/>
    <property type="match status" value="1"/>
</dbReference>
<reference evidence="2" key="1">
    <citation type="journal article" date="2015" name="Nature">
        <title>Complex archaea that bridge the gap between prokaryotes and eukaryotes.</title>
        <authorList>
            <person name="Spang A."/>
            <person name="Saw J.H."/>
            <person name="Jorgensen S.L."/>
            <person name="Zaremba-Niedzwiedzka K."/>
            <person name="Martijn J."/>
            <person name="Lind A.E."/>
            <person name="van Eijk R."/>
            <person name="Schleper C."/>
            <person name="Guy L."/>
            <person name="Ettema T.J."/>
        </authorList>
    </citation>
    <scope>NUCLEOTIDE SEQUENCE</scope>
</reference>
<evidence type="ECO:0000313" key="2">
    <source>
        <dbReference type="EMBL" id="KKM85855.1"/>
    </source>
</evidence>
<accession>A0A0F9NAV2</accession>